<gene>
    <name evidence="3" type="ORF">XYLVIOL_LOCUS4117</name>
</gene>
<proteinExistence type="predicted"/>
<keyword evidence="2" id="KW-0732">Signal</keyword>
<organism evidence="3 4">
    <name type="scientific">Xylocopa violacea</name>
    <name type="common">Violet carpenter bee</name>
    <name type="synonym">Apis violacea</name>
    <dbReference type="NCBI Taxonomy" id="135666"/>
    <lineage>
        <taxon>Eukaryota</taxon>
        <taxon>Metazoa</taxon>
        <taxon>Ecdysozoa</taxon>
        <taxon>Arthropoda</taxon>
        <taxon>Hexapoda</taxon>
        <taxon>Insecta</taxon>
        <taxon>Pterygota</taxon>
        <taxon>Neoptera</taxon>
        <taxon>Endopterygota</taxon>
        <taxon>Hymenoptera</taxon>
        <taxon>Apocrita</taxon>
        <taxon>Aculeata</taxon>
        <taxon>Apoidea</taxon>
        <taxon>Anthophila</taxon>
        <taxon>Apidae</taxon>
        <taxon>Xylocopa</taxon>
        <taxon>Xylocopa</taxon>
    </lineage>
</organism>
<dbReference type="EMBL" id="CAXAJV020001290">
    <property type="protein sequence ID" value="CAL7939805.1"/>
    <property type="molecule type" value="Genomic_DNA"/>
</dbReference>
<keyword evidence="4" id="KW-1185">Reference proteome</keyword>
<accession>A0ABP1NFL9</accession>
<feature type="chain" id="PRO_5047397655" evidence="2">
    <location>
        <begin position="22"/>
        <end position="174"/>
    </location>
</feature>
<evidence type="ECO:0000256" key="1">
    <source>
        <dbReference type="SAM" id="MobiDB-lite"/>
    </source>
</evidence>
<name>A0ABP1NFL9_XYLVO</name>
<evidence type="ECO:0000313" key="4">
    <source>
        <dbReference type="Proteomes" id="UP001642520"/>
    </source>
</evidence>
<evidence type="ECO:0000313" key="3">
    <source>
        <dbReference type="EMBL" id="CAL7939805.1"/>
    </source>
</evidence>
<feature type="region of interest" description="Disordered" evidence="1">
    <location>
        <begin position="123"/>
        <end position="150"/>
    </location>
</feature>
<reference evidence="3 4" key="1">
    <citation type="submission" date="2024-08" db="EMBL/GenBank/DDBJ databases">
        <authorList>
            <person name="Will J Nash"/>
            <person name="Angela Man"/>
            <person name="Seanna McTaggart"/>
            <person name="Kendall Baker"/>
            <person name="Tom Barker"/>
            <person name="Leah Catchpole"/>
            <person name="Alex Durrant"/>
            <person name="Karim Gharbi"/>
            <person name="Naomi Irish"/>
            <person name="Gemy Kaithakottil"/>
            <person name="Debby Ku"/>
            <person name="Aaliyah Providence"/>
            <person name="Felix Shaw"/>
            <person name="David Swarbreck"/>
            <person name="Chris Watkins"/>
            <person name="Ann M. McCartney"/>
            <person name="Giulio Formenti"/>
            <person name="Alice Mouton"/>
            <person name="Noel Vella"/>
            <person name="Bjorn M von Reumont"/>
            <person name="Adriana Vella"/>
            <person name="Wilfried Haerty"/>
        </authorList>
    </citation>
    <scope>NUCLEOTIDE SEQUENCE [LARGE SCALE GENOMIC DNA]</scope>
</reference>
<comment type="caution">
    <text evidence="3">The sequence shown here is derived from an EMBL/GenBank/DDBJ whole genome shotgun (WGS) entry which is preliminary data.</text>
</comment>
<evidence type="ECO:0000256" key="2">
    <source>
        <dbReference type="SAM" id="SignalP"/>
    </source>
</evidence>
<feature type="compositionally biased region" description="Low complexity" evidence="1">
    <location>
        <begin position="123"/>
        <end position="133"/>
    </location>
</feature>
<sequence length="174" mass="18716">MTTRILSFCIVCAVLCKTCLAKPADALQSPRSLSPVQQTEVVSTVDDNKREQRSPQFGFLDEDFADTDSDFIEERRLKHHRKHHHKPGGCGDCSYGQYPSYPSPGGYPPPAIYPVPAYPQQGGGSFATASAGSIDSHGRPEGQSHANAQSASFNFGPYSASFSIAEASSGGQRF</sequence>
<dbReference type="Proteomes" id="UP001642520">
    <property type="component" value="Unassembled WGS sequence"/>
</dbReference>
<protein>
    <submittedName>
        <fullName evidence="3">Uncharacterized protein</fullName>
    </submittedName>
</protein>
<feature type="signal peptide" evidence="2">
    <location>
        <begin position="1"/>
        <end position="21"/>
    </location>
</feature>